<evidence type="ECO:0000313" key="9">
    <source>
        <dbReference type="EMBL" id="TEB11059.1"/>
    </source>
</evidence>
<dbReference type="InterPro" id="IPR000653">
    <property type="entry name" value="DegT/StrS_aminotransferase"/>
</dbReference>
<dbReference type="Gene3D" id="3.40.640.10">
    <property type="entry name" value="Type I PLP-dependent aspartate aminotransferase-like (Major domain)"/>
    <property type="match status" value="1"/>
</dbReference>
<dbReference type="PANTHER" id="PTHR30244">
    <property type="entry name" value="TRANSAMINASE"/>
    <property type="match status" value="1"/>
</dbReference>
<dbReference type="RefSeq" id="WP_192902871.1">
    <property type="nucleotide sequence ID" value="NZ_QFFZ01000018.1"/>
</dbReference>
<dbReference type="InterPro" id="IPR015424">
    <property type="entry name" value="PyrdxlP-dep_Trfase"/>
</dbReference>
<dbReference type="InterPro" id="IPR015422">
    <property type="entry name" value="PyrdxlP-dep_Trfase_small"/>
</dbReference>
<comment type="cofactor">
    <cofactor evidence="1">
        <name>pyridoxal 5'-phosphate</name>
        <dbReference type="ChEBI" id="CHEBI:597326"/>
    </cofactor>
</comment>
<dbReference type="AlphaFoldDB" id="A0A4Y7RQR3"/>
<dbReference type="Proteomes" id="UP000297597">
    <property type="component" value="Unassembled WGS sequence"/>
</dbReference>
<dbReference type="GO" id="GO:0030170">
    <property type="term" value="F:pyridoxal phosphate binding"/>
    <property type="evidence" value="ECO:0007669"/>
    <property type="project" value="TreeGrafter"/>
</dbReference>
<evidence type="ECO:0000256" key="1">
    <source>
        <dbReference type="ARBA" id="ARBA00001933"/>
    </source>
</evidence>
<keyword evidence="2 9" id="KW-0032">Aminotransferase</keyword>
<dbReference type="EMBL" id="QFFZ01000018">
    <property type="protein sequence ID" value="TEB11059.1"/>
    <property type="molecule type" value="Genomic_DNA"/>
</dbReference>
<evidence type="ECO:0000256" key="8">
    <source>
        <dbReference type="RuleBase" id="RU004508"/>
    </source>
</evidence>
<evidence type="ECO:0000256" key="2">
    <source>
        <dbReference type="ARBA" id="ARBA00022576"/>
    </source>
</evidence>
<dbReference type="FunFam" id="3.40.640.10:FF:000090">
    <property type="entry name" value="Pyridoxal phosphate-dependent aminotransferase"/>
    <property type="match status" value="1"/>
</dbReference>
<dbReference type="InterPro" id="IPR015421">
    <property type="entry name" value="PyrdxlP-dep_Trfase_major"/>
</dbReference>
<name>A0A4Y7RQR3_9FIRM</name>
<keyword evidence="10" id="KW-1185">Reference proteome</keyword>
<evidence type="ECO:0000256" key="4">
    <source>
        <dbReference type="ARBA" id="ARBA00022898"/>
    </source>
</evidence>
<dbReference type="EC" id="2.6.1.102" evidence="9"/>
<feature type="active site" description="Proton acceptor" evidence="6">
    <location>
        <position position="181"/>
    </location>
</feature>
<keyword evidence="4 7" id="KW-0663">Pyridoxal phosphate</keyword>
<sequence>MIPVCKPSIGTEELKYVTDCVKSSWIGSMGTYIEEFENEFAKFCGTKYAVSTTSGTTALHLALASLGIGPGDEVILPTFTMAATLYAVIYTGAKPVLIDSEYSTLNIDTGLIESKINQRTKALLPVHIYGHPCDMDILAGIARKYRLYLVEDAAEAHGAEYKNKKAGSFGDIGCFSFYANKIITTGEGGMIVTNNEEIACKARILKNLGFSPEKRFYHVGLGYNYRMTNIEAAIGLAQLQKADRFISTRINNANKYNSILKDIDGIELPTEKAEVKNVYWMYGIRLSKDLPLTKDEMMQKLAQAGIETRSFFIPMHLQPAFKEWVGDEQYPVAEDGAQRGFYLPSSSDLTSEEIEYVCDSIYKIVKGSL</sequence>
<feature type="modified residue" description="N6-(pyridoxal phosphate)lysine" evidence="7">
    <location>
        <position position="181"/>
    </location>
</feature>
<evidence type="ECO:0000256" key="5">
    <source>
        <dbReference type="ARBA" id="ARBA00037999"/>
    </source>
</evidence>
<evidence type="ECO:0000313" key="10">
    <source>
        <dbReference type="Proteomes" id="UP000297597"/>
    </source>
</evidence>
<dbReference type="PIRSF" id="PIRSF000390">
    <property type="entry name" value="PLP_StrS"/>
    <property type="match status" value="1"/>
</dbReference>
<evidence type="ECO:0000256" key="3">
    <source>
        <dbReference type="ARBA" id="ARBA00022679"/>
    </source>
</evidence>
<accession>A0A4Y7RQR3</accession>
<reference evidence="9 10" key="1">
    <citation type="journal article" date="2018" name="Environ. Microbiol.">
        <title>Novel energy conservation strategies and behaviour of Pelotomaculum schinkii driving syntrophic propionate catabolism.</title>
        <authorList>
            <person name="Hidalgo-Ahumada C.A.P."/>
            <person name="Nobu M.K."/>
            <person name="Narihiro T."/>
            <person name="Tamaki H."/>
            <person name="Liu W.T."/>
            <person name="Kamagata Y."/>
            <person name="Stams A.J.M."/>
            <person name="Imachi H."/>
            <person name="Sousa D.Z."/>
        </authorList>
    </citation>
    <scope>NUCLEOTIDE SEQUENCE [LARGE SCALE GENOMIC DNA]</scope>
    <source>
        <strain evidence="9 10">MGP</strain>
    </source>
</reference>
<dbReference type="CDD" id="cd00616">
    <property type="entry name" value="AHBA_syn"/>
    <property type="match status" value="1"/>
</dbReference>
<dbReference type="Gene3D" id="3.90.1150.10">
    <property type="entry name" value="Aspartate Aminotransferase, domain 1"/>
    <property type="match status" value="1"/>
</dbReference>
<keyword evidence="3 9" id="KW-0808">Transferase</keyword>
<protein>
    <submittedName>
        <fullName evidence="9">GDP-perosamine synthase</fullName>
        <ecNumber evidence="9">2.6.1.102</ecNumber>
    </submittedName>
</protein>
<dbReference type="PANTHER" id="PTHR30244:SF34">
    <property type="entry name" value="DTDP-4-AMINO-4,6-DIDEOXYGALACTOSE TRANSAMINASE"/>
    <property type="match status" value="1"/>
</dbReference>
<proteinExistence type="inferred from homology"/>
<organism evidence="9 10">
    <name type="scientific">Pelotomaculum propionicicum</name>
    <dbReference type="NCBI Taxonomy" id="258475"/>
    <lineage>
        <taxon>Bacteria</taxon>
        <taxon>Bacillati</taxon>
        <taxon>Bacillota</taxon>
        <taxon>Clostridia</taxon>
        <taxon>Eubacteriales</taxon>
        <taxon>Desulfotomaculaceae</taxon>
        <taxon>Pelotomaculum</taxon>
    </lineage>
</organism>
<gene>
    <name evidence="9" type="primary">per</name>
    <name evidence="9" type="ORF">Pmgp_01931</name>
</gene>
<comment type="similarity">
    <text evidence="5 8">Belongs to the DegT/DnrJ/EryC1 family.</text>
</comment>
<dbReference type="GO" id="GO:0000271">
    <property type="term" value="P:polysaccharide biosynthetic process"/>
    <property type="evidence" value="ECO:0007669"/>
    <property type="project" value="TreeGrafter"/>
</dbReference>
<evidence type="ECO:0000256" key="7">
    <source>
        <dbReference type="PIRSR" id="PIRSR000390-2"/>
    </source>
</evidence>
<dbReference type="SUPFAM" id="SSF53383">
    <property type="entry name" value="PLP-dependent transferases"/>
    <property type="match status" value="1"/>
</dbReference>
<comment type="caution">
    <text evidence="9">The sequence shown here is derived from an EMBL/GenBank/DDBJ whole genome shotgun (WGS) entry which is preliminary data.</text>
</comment>
<evidence type="ECO:0000256" key="6">
    <source>
        <dbReference type="PIRSR" id="PIRSR000390-1"/>
    </source>
</evidence>
<dbReference type="GO" id="GO:0102933">
    <property type="term" value="F:GDP-4-dehydro-6-deoxy-D-mannose-4-aminotransferase activity"/>
    <property type="evidence" value="ECO:0007669"/>
    <property type="project" value="UniProtKB-EC"/>
</dbReference>
<dbReference type="Pfam" id="PF01041">
    <property type="entry name" value="DegT_DnrJ_EryC1"/>
    <property type="match status" value="1"/>
</dbReference>